<name>A0A0D7BDT2_9AGAR</name>
<proteinExistence type="predicted"/>
<dbReference type="Proteomes" id="UP000054007">
    <property type="component" value="Unassembled WGS sequence"/>
</dbReference>
<keyword evidence="1" id="KW-0812">Transmembrane</keyword>
<protein>
    <recommendedName>
        <fullName evidence="4">Complex I-B15</fullName>
    </recommendedName>
</protein>
<evidence type="ECO:0000256" key="1">
    <source>
        <dbReference type="SAM" id="Phobius"/>
    </source>
</evidence>
<keyword evidence="3" id="KW-1185">Reference proteome</keyword>
<dbReference type="STRING" id="1314674.A0A0D7BDT2"/>
<accession>A0A0D7BDT2</accession>
<organism evidence="2 3">
    <name type="scientific">Cylindrobasidium torrendii FP15055 ss-10</name>
    <dbReference type="NCBI Taxonomy" id="1314674"/>
    <lineage>
        <taxon>Eukaryota</taxon>
        <taxon>Fungi</taxon>
        <taxon>Dikarya</taxon>
        <taxon>Basidiomycota</taxon>
        <taxon>Agaricomycotina</taxon>
        <taxon>Agaricomycetes</taxon>
        <taxon>Agaricomycetidae</taxon>
        <taxon>Agaricales</taxon>
        <taxon>Marasmiineae</taxon>
        <taxon>Physalacriaceae</taxon>
        <taxon>Cylindrobasidium</taxon>
    </lineage>
</organism>
<keyword evidence="1" id="KW-0472">Membrane</keyword>
<dbReference type="OrthoDB" id="15108at2759"/>
<evidence type="ECO:0008006" key="4">
    <source>
        <dbReference type="Google" id="ProtNLM"/>
    </source>
</evidence>
<evidence type="ECO:0000313" key="2">
    <source>
        <dbReference type="EMBL" id="KIY67726.1"/>
    </source>
</evidence>
<dbReference type="EMBL" id="KN880519">
    <property type="protein sequence ID" value="KIY67726.1"/>
    <property type="molecule type" value="Genomic_DNA"/>
</dbReference>
<keyword evidence="1" id="KW-1133">Transmembrane helix</keyword>
<evidence type="ECO:0000313" key="3">
    <source>
        <dbReference type="Proteomes" id="UP000054007"/>
    </source>
</evidence>
<dbReference type="PANTHER" id="PTHR39476">
    <property type="entry name" value="NADH:UBIQUINONE OXIDOREDUCTASE 6.6KD SUBUNIT"/>
    <property type="match status" value="1"/>
</dbReference>
<reference evidence="2 3" key="1">
    <citation type="journal article" date="2015" name="Fungal Genet. Biol.">
        <title>Evolution of novel wood decay mechanisms in Agaricales revealed by the genome sequences of Fistulina hepatica and Cylindrobasidium torrendii.</title>
        <authorList>
            <person name="Floudas D."/>
            <person name="Held B.W."/>
            <person name="Riley R."/>
            <person name="Nagy L.G."/>
            <person name="Koehler G."/>
            <person name="Ransdell A.S."/>
            <person name="Younus H."/>
            <person name="Chow J."/>
            <person name="Chiniquy J."/>
            <person name="Lipzen A."/>
            <person name="Tritt A."/>
            <person name="Sun H."/>
            <person name="Haridas S."/>
            <person name="LaButti K."/>
            <person name="Ohm R.A."/>
            <person name="Kues U."/>
            <person name="Blanchette R.A."/>
            <person name="Grigoriev I.V."/>
            <person name="Minto R.E."/>
            <person name="Hibbett D.S."/>
        </authorList>
    </citation>
    <scope>NUCLEOTIDE SEQUENCE [LARGE SCALE GENOMIC DNA]</scope>
    <source>
        <strain evidence="2 3">FP15055 ss-10</strain>
    </source>
</reference>
<gene>
    <name evidence="2" type="ORF">CYLTODRAFT_490416</name>
</gene>
<sequence length="85" mass="9954">MAGGGHGPFRHYDASIERFDRWRESAYLRFRWTPSHFRTFAAYFIIFPGALYMAHSYANERYNWRGARRGIPLDKHTAAAQAAEE</sequence>
<dbReference type="PANTHER" id="PTHR39476:SF1">
    <property type="entry name" value="NADH DEHYDROGENASE [UBIQUINONE] 1 BETA SUBCOMPLEX SUBUNIT 4"/>
    <property type="match status" value="1"/>
</dbReference>
<feature type="transmembrane region" description="Helical" evidence="1">
    <location>
        <begin position="40"/>
        <end position="58"/>
    </location>
</feature>
<dbReference type="AlphaFoldDB" id="A0A0D7BDT2"/>